<reference evidence="2" key="1">
    <citation type="submission" date="2022-08" db="UniProtKB">
        <authorList>
            <consortium name="EnsemblMetazoa"/>
        </authorList>
    </citation>
    <scope>IDENTIFICATION</scope>
    <source>
        <strain evidence="2">05x7-T-G4-1.051#20</strain>
    </source>
</reference>
<keyword evidence="3" id="KW-1185">Reference proteome</keyword>
<proteinExistence type="predicted"/>
<organism evidence="2 3">
    <name type="scientific">Magallana gigas</name>
    <name type="common">Pacific oyster</name>
    <name type="synonym">Crassostrea gigas</name>
    <dbReference type="NCBI Taxonomy" id="29159"/>
    <lineage>
        <taxon>Eukaryota</taxon>
        <taxon>Metazoa</taxon>
        <taxon>Spiralia</taxon>
        <taxon>Lophotrochozoa</taxon>
        <taxon>Mollusca</taxon>
        <taxon>Bivalvia</taxon>
        <taxon>Autobranchia</taxon>
        <taxon>Pteriomorphia</taxon>
        <taxon>Ostreida</taxon>
        <taxon>Ostreoidea</taxon>
        <taxon>Ostreidae</taxon>
        <taxon>Magallana</taxon>
    </lineage>
</organism>
<protein>
    <recommendedName>
        <fullName evidence="4">Secreted protein</fullName>
    </recommendedName>
</protein>
<dbReference type="AlphaFoldDB" id="A0A8W8KMJ9"/>
<evidence type="ECO:0000313" key="2">
    <source>
        <dbReference type="EnsemblMetazoa" id="G24142.1:cds"/>
    </source>
</evidence>
<evidence type="ECO:0000256" key="1">
    <source>
        <dbReference type="SAM" id="SignalP"/>
    </source>
</evidence>
<dbReference type="Proteomes" id="UP000005408">
    <property type="component" value="Unassembled WGS sequence"/>
</dbReference>
<evidence type="ECO:0000313" key="3">
    <source>
        <dbReference type="Proteomes" id="UP000005408"/>
    </source>
</evidence>
<dbReference type="EnsemblMetazoa" id="G24142.1">
    <property type="protein sequence ID" value="G24142.1:cds"/>
    <property type="gene ID" value="G24142"/>
</dbReference>
<evidence type="ECO:0008006" key="4">
    <source>
        <dbReference type="Google" id="ProtNLM"/>
    </source>
</evidence>
<accession>A0A8W8KMJ9</accession>
<feature type="signal peptide" evidence="1">
    <location>
        <begin position="1"/>
        <end position="21"/>
    </location>
</feature>
<keyword evidence="1" id="KW-0732">Signal</keyword>
<sequence length="78" mass="8528">MTYIKQVLAISLLLHINCVFGNCSTTTLKLFDDQIQAIQKSVRAIVEDGSCNKKNAPVGFHAYMGTKKNFCKGCCVGV</sequence>
<name>A0A8W8KMJ9_MAGGI</name>
<feature type="chain" id="PRO_5036472581" description="Secreted protein" evidence="1">
    <location>
        <begin position="22"/>
        <end position="78"/>
    </location>
</feature>